<dbReference type="Gramene" id="PGSC0003DMT400088945">
    <property type="protein sequence ID" value="PGSC0003DMT400088945"/>
    <property type="gene ID" value="PGSC0003DMG400038516"/>
</dbReference>
<dbReference type="AlphaFoldDB" id="M1DH33"/>
<evidence type="ECO:0000313" key="2">
    <source>
        <dbReference type="EnsemblPlants" id="PGSC0003DMT400088945"/>
    </source>
</evidence>
<dbReference type="PANTHER" id="PTHR33180:SF31">
    <property type="entry name" value="POLYPROTEIN PROTEIN"/>
    <property type="match status" value="1"/>
</dbReference>
<dbReference type="Proteomes" id="UP000011115">
    <property type="component" value="Unassembled WGS sequence"/>
</dbReference>
<organism evidence="2 3">
    <name type="scientific">Solanum tuberosum</name>
    <name type="common">Potato</name>
    <dbReference type="NCBI Taxonomy" id="4113"/>
    <lineage>
        <taxon>Eukaryota</taxon>
        <taxon>Viridiplantae</taxon>
        <taxon>Streptophyta</taxon>
        <taxon>Embryophyta</taxon>
        <taxon>Tracheophyta</taxon>
        <taxon>Spermatophyta</taxon>
        <taxon>Magnoliopsida</taxon>
        <taxon>eudicotyledons</taxon>
        <taxon>Gunneridae</taxon>
        <taxon>Pentapetalae</taxon>
        <taxon>asterids</taxon>
        <taxon>lamiids</taxon>
        <taxon>Solanales</taxon>
        <taxon>Solanaceae</taxon>
        <taxon>Solanoideae</taxon>
        <taxon>Solaneae</taxon>
        <taxon>Solanum</taxon>
    </lineage>
</organism>
<accession>M1DH33</accession>
<reference evidence="2" key="2">
    <citation type="submission" date="2015-06" db="UniProtKB">
        <authorList>
            <consortium name="EnsemblPlants"/>
        </authorList>
    </citation>
    <scope>IDENTIFICATION</scope>
    <source>
        <strain evidence="2">DM1-3 516 R44</strain>
    </source>
</reference>
<reference evidence="3" key="1">
    <citation type="journal article" date="2011" name="Nature">
        <title>Genome sequence and analysis of the tuber crop potato.</title>
        <authorList>
            <consortium name="The Potato Genome Sequencing Consortium"/>
        </authorList>
    </citation>
    <scope>NUCLEOTIDE SEQUENCE [LARGE SCALE GENOMIC DNA]</scope>
    <source>
        <strain evidence="3">cv. DM1-3 516 R44</strain>
    </source>
</reference>
<dbReference type="EnsemblPlants" id="PGSC0003DMT400088945">
    <property type="protein sequence ID" value="PGSC0003DMT400088945"/>
    <property type="gene ID" value="PGSC0003DMG400038516"/>
</dbReference>
<evidence type="ECO:0000313" key="3">
    <source>
        <dbReference type="Proteomes" id="UP000011115"/>
    </source>
</evidence>
<dbReference type="PANTHER" id="PTHR33180">
    <property type="entry name" value="PHOTOSYSTEM II CP43 REACTION CENTER PROTEIN"/>
    <property type="match status" value="1"/>
</dbReference>
<dbReference type="InParanoid" id="M1DH33"/>
<dbReference type="HOGENOM" id="CLU_029307_5_1_1"/>
<dbReference type="PaxDb" id="4113-PGSC0003DMT400088945"/>
<sequence length="150" mass="16914">MAISKVAGRCKPRQSKTKGIKIKKDADMFKSKVVNFSTTGEKGKFENKTLELSDARTDGNCFYRIDPNQSKSEAVGSDEEDLVIEQRAEWRIKKLNDSSTAKIYQPTTTTPPPEQAMVLAPPVQGPLPKSMNRVKVERLRNFLEEKRLSI</sequence>
<name>M1DH33_SOLTU</name>
<evidence type="ECO:0000256" key="1">
    <source>
        <dbReference type="SAM" id="MobiDB-lite"/>
    </source>
</evidence>
<proteinExistence type="predicted"/>
<keyword evidence="3" id="KW-1185">Reference proteome</keyword>
<protein>
    <submittedName>
        <fullName evidence="2">Uncharacterized protein</fullName>
    </submittedName>
</protein>
<feature type="region of interest" description="Disordered" evidence="1">
    <location>
        <begin position="102"/>
        <end position="131"/>
    </location>
</feature>